<comment type="catalytic activity">
    <reaction evidence="1">
        <text>a myo-inositol phosphate + H2O = myo-inositol + phosphate</text>
        <dbReference type="Rhea" id="RHEA:24056"/>
        <dbReference type="ChEBI" id="CHEBI:15377"/>
        <dbReference type="ChEBI" id="CHEBI:17268"/>
        <dbReference type="ChEBI" id="CHEBI:43474"/>
        <dbReference type="ChEBI" id="CHEBI:84139"/>
        <dbReference type="EC" id="3.1.3.25"/>
    </reaction>
</comment>
<keyword evidence="7 17" id="KW-0812">Transmembrane</keyword>
<dbReference type="EMBL" id="UJZG01000004">
    <property type="protein sequence ID" value="SXD92906.1"/>
    <property type="molecule type" value="Genomic_DNA"/>
</dbReference>
<evidence type="ECO:0000259" key="18">
    <source>
        <dbReference type="PROSITE" id="PS50850"/>
    </source>
</evidence>
<evidence type="ECO:0000256" key="14">
    <source>
        <dbReference type="ARBA" id="ARBA00023884"/>
    </source>
</evidence>
<proteinExistence type="inferred from homology"/>
<keyword evidence="10" id="KW-0889">Transcription antitermination</keyword>
<keyword evidence="10" id="KW-0804">Transcription</keyword>
<evidence type="ECO:0000256" key="10">
    <source>
        <dbReference type="ARBA" id="ARBA00022814"/>
    </source>
</evidence>
<dbReference type="Gene3D" id="1.20.1250.20">
    <property type="entry name" value="MFS general substrate transporter like domains"/>
    <property type="match status" value="2"/>
</dbReference>
<dbReference type="GO" id="GO:0052834">
    <property type="term" value="F:inositol monophosphate phosphatase activity"/>
    <property type="evidence" value="ECO:0007669"/>
    <property type="project" value="UniProtKB-EC"/>
</dbReference>
<sequence>MQSQESEALQARYRLACELAKAGAELAFEFYQQREALTVDHKGDDLQDVVSVADKRVEAFVKQRIQSAFPEDGFLGEESGTRLPDARVLWVVDPIDGTSCFLNGLHTWCLSLAIVADGEPVIGVVYDPNHRELFHALRGHGAWLNDAPIHPHPAATVKEGVMGVGTSHRVTPADFLPFLQALLSDGGMFIRNGSGALMSAWAAAGRLIGYYEPHMNPWDALPGLVLMREAGGASNDFLAQEGIRRGNPLLLAIFWGINGWAQSMGVGPCAVSLARWYGVKERGTFYGIWSTAHNIGEAVTYMVIAAVIAGFGWQMGYLSTAALGAAGVVLLVLFMHDSPQSSGFPSINVIRDEPQEEAEARGSVFKNQLLALRNPALWTLALASAFMYIDRYAVNSWGIFFLEQDKAYSTLEASGIIGVNAIAGIAGTIIAGMLSDRFFPRNRSVMAGFISLLNTAGFTLMLWSPHNYYTDILAMIIFGATIGALTCFLGGLIAVDISSRKAAGAALGTIGIASYAGAGLGEFLTGIIIDKTAILENGKTLYDFSTLALFWVGTGLGSALLCFTTAAIVARRHAVERQTSFSS</sequence>
<accession>A0A8B4TTB8</accession>
<dbReference type="FunFam" id="3.30.540.10:FF:000003">
    <property type="entry name" value="Inositol-1-monophosphatase"/>
    <property type="match status" value="1"/>
</dbReference>
<comment type="subcellular location">
    <subcellularLocation>
        <location evidence="3">Endomembrane system</location>
        <topology evidence="3">Multi-pass membrane protein</topology>
    </subcellularLocation>
</comment>
<evidence type="ECO:0000256" key="2">
    <source>
        <dbReference type="ARBA" id="ARBA00001946"/>
    </source>
</evidence>
<dbReference type="PROSITE" id="PS50850">
    <property type="entry name" value="MFS"/>
    <property type="match status" value="1"/>
</dbReference>
<evidence type="ECO:0000256" key="1">
    <source>
        <dbReference type="ARBA" id="ARBA00001033"/>
    </source>
</evidence>
<feature type="transmembrane region" description="Helical" evidence="17">
    <location>
        <begin position="549"/>
        <end position="570"/>
    </location>
</feature>
<feature type="transmembrane region" description="Helical" evidence="17">
    <location>
        <begin position="446"/>
        <end position="466"/>
    </location>
</feature>
<evidence type="ECO:0000256" key="9">
    <source>
        <dbReference type="ARBA" id="ARBA00022801"/>
    </source>
</evidence>
<dbReference type="GO" id="GO:0031564">
    <property type="term" value="P:transcription antitermination"/>
    <property type="evidence" value="ECO:0007669"/>
    <property type="project" value="UniProtKB-KW"/>
</dbReference>
<dbReference type="PROSITE" id="PS00629">
    <property type="entry name" value="IMP_1"/>
    <property type="match status" value="1"/>
</dbReference>
<evidence type="ECO:0000256" key="4">
    <source>
        <dbReference type="ARBA" id="ARBA00009759"/>
    </source>
</evidence>
<feature type="transmembrane region" description="Helical" evidence="17">
    <location>
        <begin position="376"/>
        <end position="394"/>
    </location>
</feature>
<keyword evidence="10" id="KW-0805">Transcription regulation</keyword>
<evidence type="ECO:0000256" key="8">
    <source>
        <dbReference type="ARBA" id="ARBA00022723"/>
    </source>
</evidence>
<evidence type="ECO:0000256" key="12">
    <source>
        <dbReference type="ARBA" id="ARBA00022989"/>
    </source>
</evidence>
<dbReference type="PANTHER" id="PTHR43826:SF7">
    <property type="entry name" value="PROTEIN UHPC, PUTATIVE-RELATED"/>
    <property type="match status" value="1"/>
</dbReference>
<dbReference type="InterPro" id="IPR020583">
    <property type="entry name" value="Inositol_monoP_metal-BS"/>
</dbReference>
<feature type="transmembrane region" description="Helical" evidence="17">
    <location>
        <begin position="286"/>
        <end position="309"/>
    </location>
</feature>
<dbReference type="GO" id="GO:0005886">
    <property type="term" value="C:plasma membrane"/>
    <property type="evidence" value="ECO:0007669"/>
    <property type="project" value="TreeGrafter"/>
</dbReference>
<dbReference type="InterPro" id="IPR051337">
    <property type="entry name" value="OPA_Antiporter"/>
</dbReference>
<evidence type="ECO:0000256" key="5">
    <source>
        <dbReference type="ARBA" id="ARBA00013106"/>
    </source>
</evidence>
<dbReference type="InterPro" id="IPR020846">
    <property type="entry name" value="MFS_dom"/>
</dbReference>
<evidence type="ECO:0000313" key="20">
    <source>
        <dbReference type="Proteomes" id="UP000257712"/>
    </source>
</evidence>
<dbReference type="PANTHER" id="PTHR43826">
    <property type="entry name" value="GLUCOSE-6-PHOSPHATE EXCHANGER SLC37A4"/>
    <property type="match status" value="1"/>
</dbReference>
<dbReference type="Gene3D" id="3.30.540.10">
    <property type="entry name" value="Fructose-1,6-Bisphosphatase, subunit A, domain 1"/>
    <property type="match status" value="1"/>
</dbReference>
<evidence type="ECO:0000313" key="19">
    <source>
        <dbReference type="EMBL" id="SXD92906.1"/>
    </source>
</evidence>
<feature type="transmembrane region" description="Helical" evidence="17">
    <location>
        <begin position="315"/>
        <end position="334"/>
    </location>
</feature>
<comment type="similarity">
    <text evidence="4">Belongs to the inositol monophosphatase superfamily.</text>
</comment>
<dbReference type="InterPro" id="IPR011701">
    <property type="entry name" value="MFS"/>
</dbReference>
<keyword evidence="13 17" id="KW-0472">Membrane</keyword>
<comment type="cofactor">
    <cofactor evidence="2 16">
        <name>Mg(2+)</name>
        <dbReference type="ChEBI" id="CHEBI:18420"/>
    </cofactor>
</comment>
<feature type="transmembrane region" description="Helical" evidence="17">
    <location>
        <begin position="249"/>
        <end position="274"/>
    </location>
</feature>
<gene>
    <name evidence="19" type="primary">suhB_1</name>
    <name evidence="19" type="ORF">SAMEA3538780_01933</name>
</gene>
<dbReference type="GO" id="GO:0035435">
    <property type="term" value="P:phosphate ion transmembrane transport"/>
    <property type="evidence" value="ECO:0007669"/>
    <property type="project" value="TreeGrafter"/>
</dbReference>
<dbReference type="SUPFAM" id="SSF56655">
    <property type="entry name" value="Carbohydrate phosphatase"/>
    <property type="match status" value="1"/>
</dbReference>
<evidence type="ECO:0000256" key="6">
    <source>
        <dbReference type="ARBA" id="ARBA00022475"/>
    </source>
</evidence>
<feature type="transmembrane region" description="Helical" evidence="17">
    <location>
        <begin position="472"/>
        <end position="495"/>
    </location>
</feature>
<evidence type="ECO:0000256" key="15">
    <source>
        <dbReference type="ARBA" id="ARBA00030730"/>
    </source>
</evidence>
<keyword evidence="9 19" id="KW-0378">Hydrolase</keyword>
<feature type="transmembrane region" description="Helical" evidence="17">
    <location>
        <begin position="414"/>
        <end position="434"/>
    </location>
</feature>
<feature type="binding site" evidence="16">
    <location>
        <position position="219"/>
    </location>
    <ligand>
        <name>Mg(2+)</name>
        <dbReference type="ChEBI" id="CHEBI:18420"/>
        <label>1</label>
        <note>catalytic</note>
    </ligand>
</feature>
<comment type="caution">
    <text evidence="19">The sequence shown here is derived from an EMBL/GenBank/DDBJ whole genome shotgun (WGS) entry which is preliminary data.</text>
</comment>
<name>A0A8B4TTB8_9ENTR</name>
<feature type="domain" description="Major facilitator superfamily (MFS) profile" evidence="18">
    <location>
        <begin position="376"/>
        <end position="583"/>
    </location>
</feature>
<feature type="transmembrane region" description="Helical" evidence="17">
    <location>
        <begin position="507"/>
        <end position="529"/>
    </location>
</feature>
<feature type="binding site" evidence="16">
    <location>
        <position position="93"/>
    </location>
    <ligand>
        <name>Mg(2+)</name>
        <dbReference type="ChEBI" id="CHEBI:18420"/>
        <label>2</label>
    </ligand>
</feature>
<dbReference type="Proteomes" id="UP000257712">
    <property type="component" value="Unassembled WGS sequence"/>
</dbReference>
<dbReference type="SUPFAM" id="SSF103473">
    <property type="entry name" value="MFS general substrate transporter"/>
    <property type="match status" value="1"/>
</dbReference>
<keyword evidence="8 16" id="KW-0479">Metal-binding</keyword>
<keyword evidence="12 17" id="KW-1133">Transmembrane helix</keyword>
<dbReference type="RefSeq" id="WP_117126430.1">
    <property type="nucleotide sequence ID" value="NZ_UJZG01000004.1"/>
</dbReference>
<dbReference type="InterPro" id="IPR036259">
    <property type="entry name" value="MFS_trans_sf"/>
</dbReference>
<reference evidence="19 20" key="1">
    <citation type="submission" date="2018-08" db="EMBL/GenBank/DDBJ databases">
        <authorList>
            <consortium name="Pathogen Informatics"/>
        </authorList>
    </citation>
    <scope>NUCLEOTIDE SEQUENCE [LARGE SCALE GENOMIC DNA]</scope>
    <source>
        <strain evidence="19 20">EuSCAPE_IT371</strain>
    </source>
</reference>
<evidence type="ECO:0000256" key="13">
    <source>
        <dbReference type="ARBA" id="ARBA00023136"/>
    </source>
</evidence>
<evidence type="ECO:0000256" key="17">
    <source>
        <dbReference type="SAM" id="Phobius"/>
    </source>
</evidence>
<dbReference type="GO" id="GO:0061513">
    <property type="term" value="F:glucose 6-phosphate:phosphate antiporter activity"/>
    <property type="evidence" value="ECO:0007669"/>
    <property type="project" value="TreeGrafter"/>
</dbReference>
<keyword evidence="6" id="KW-1003">Cell membrane</keyword>
<evidence type="ECO:0000256" key="11">
    <source>
        <dbReference type="ARBA" id="ARBA00022842"/>
    </source>
</evidence>
<protein>
    <recommendedName>
        <fullName evidence="14">Nus factor SuhB</fullName>
        <ecNumber evidence="5">3.1.3.25</ecNumber>
    </recommendedName>
    <alternativeName>
        <fullName evidence="15">Inositol-1-monophosphatase</fullName>
    </alternativeName>
</protein>
<dbReference type="InterPro" id="IPR000760">
    <property type="entry name" value="Inositol_monophosphatase-like"/>
</dbReference>
<evidence type="ECO:0000256" key="7">
    <source>
        <dbReference type="ARBA" id="ARBA00022692"/>
    </source>
</evidence>
<keyword evidence="11 16" id="KW-0460">Magnesium</keyword>
<dbReference type="PRINTS" id="PR00377">
    <property type="entry name" value="IMPHPHTASES"/>
</dbReference>
<feature type="binding site" evidence="16">
    <location>
        <position position="95"/>
    </location>
    <ligand>
        <name>Mg(2+)</name>
        <dbReference type="ChEBI" id="CHEBI:18420"/>
        <label>1</label>
        <note>catalytic</note>
    </ligand>
</feature>
<organism evidence="19 20">
    <name type="scientific">Klebsiella quasivariicola</name>
    <dbReference type="NCBI Taxonomy" id="2026240"/>
    <lineage>
        <taxon>Bacteria</taxon>
        <taxon>Pseudomonadati</taxon>
        <taxon>Pseudomonadota</taxon>
        <taxon>Gammaproteobacteria</taxon>
        <taxon>Enterobacterales</taxon>
        <taxon>Enterobacteriaceae</taxon>
        <taxon>Klebsiella/Raoultella group</taxon>
        <taxon>Klebsiella</taxon>
        <taxon>Klebsiella pneumoniae complex</taxon>
    </lineage>
</organism>
<dbReference type="GO" id="GO:0046872">
    <property type="term" value="F:metal ion binding"/>
    <property type="evidence" value="ECO:0007669"/>
    <property type="project" value="UniProtKB-KW"/>
</dbReference>
<dbReference type="Pfam" id="PF00459">
    <property type="entry name" value="Inositol_P"/>
    <property type="match status" value="1"/>
</dbReference>
<dbReference type="GO" id="GO:0012505">
    <property type="term" value="C:endomembrane system"/>
    <property type="evidence" value="ECO:0007669"/>
    <property type="project" value="UniProtKB-SubCell"/>
</dbReference>
<feature type="binding site" evidence="16">
    <location>
        <position position="77"/>
    </location>
    <ligand>
        <name>Mg(2+)</name>
        <dbReference type="ChEBI" id="CHEBI:18420"/>
        <label>1</label>
        <note>catalytic</note>
    </ligand>
</feature>
<dbReference type="AlphaFoldDB" id="A0A8B4TTB8"/>
<dbReference type="Pfam" id="PF07690">
    <property type="entry name" value="MFS_1"/>
    <property type="match status" value="1"/>
</dbReference>
<feature type="binding site" evidence="16">
    <location>
        <position position="96"/>
    </location>
    <ligand>
        <name>Mg(2+)</name>
        <dbReference type="ChEBI" id="CHEBI:18420"/>
        <label>1</label>
        <note>catalytic</note>
    </ligand>
</feature>
<evidence type="ECO:0000256" key="16">
    <source>
        <dbReference type="PIRSR" id="PIRSR600760-2"/>
    </source>
</evidence>
<dbReference type="EC" id="3.1.3.25" evidence="5"/>
<evidence type="ECO:0000256" key="3">
    <source>
        <dbReference type="ARBA" id="ARBA00004127"/>
    </source>
</evidence>